<reference evidence="2" key="1">
    <citation type="submission" date="2020-05" db="EMBL/GenBank/DDBJ databases">
        <title>The draft genome sequence of Maribacter sp. ANRC-HE7.</title>
        <authorList>
            <person name="Mu L."/>
        </authorList>
    </citation>
    <scope>NUCLEOTIDE SEQUENCE</scope>
    <source>
        <strain evidence="2">ANRC-HE7</strain>
    </source>
</reference>
<evidence type="ECO:0000313" key="3">
    <source>
        <dbReference type="Proteomes" id="UP001166021"/>
    </source>
</evidence>
<keyword evidence="3" id="KW-1185">Reference proteome</keyword>
<accession>A0ABR7UZD0</accession>
<dbReference type="Pfam" id="PF14262">
    <property type="entry name" value="Cthe_2159"/>
    <property type="match status" value="1"/>
</dbReference>
<evidence type="ECO:0000313" key="2">
    <source>
        <dbReference type="EMBL" id="MBD0777898.1"/>
    </source>
</evidence>
<proteinExistence type="predicted"/>
<dbReference type="RefSeq" id="WP_188243405.1">
    <property type="nucleotide sequence ID" value="NZ_JABTCF010000004.1"/>
</dbReference>
<dbReference type="EMBL" id="JABTCF010000004">
    <property type="protein sequence ID" value="MBD0777898.1"/>
    <property type="molecule type" value="Genomic_DNA"/>
</dbReference>
<dbReference type="Proteomes" id="UP001166021">
    <property type="component" value="Unassembled WGS sequence"/>
</dbReference>
<organism evidence="2 3">
    <name type="scientific">Maribacter aquimaris</name>
    <dbReference type="NCBI Taxonomy" id="2737171"/>
    <lineage>
        <taxon>Bacteria</taxon>
        <taxon>Pseudomonadati</taxon>
        <taxon>Bacteroidota</taxon>
        <taxon>Flavobacteriia</taxon>
        <taxon>Flavobacteriales</taxon>
        <taxon>Flavobacteriaceae</taxon>
        <taxon>Maribacter</taxon>
    </lineage>
</organism>
<sequence>MNHSALYKIIRFSGVFVILLALLTVPIGCSSDDGDDVVIEDDSSAVDDDTTNSGDIVIKDTNPAGTAEGDTDNTGADEDDLVENATFENTVQIVFSETSATITNPVPNDVVITQDGADVTINSAISKVAYEVSGTTTDGMLKIYSDKKFKLSLSDLSITNTDGPAINVQSSKTIFVILEGTNNLTDASSYSNIPDEEDAKAAFFSEGQLVFSGSGALNVAGNYKHGIASDDYVRVISGTITVTEAASDAIHTNDYIIVDGGTLNLTADSDGMDCDEGYIIINDGTFSINAVDDGIAASYDIDDEEEPDDSITPYVTINGGTIGITTSEGEGMEAKGTLTINDGTININSYDDGLNAGDDIYINGGNIYVYTTLNDAIDSNGGMTITGGTTIAIATRVDEPDGSFDCDDNTFKITGGTILGLGLNTSFPTESESTQNSVIFDGVNANQLLNIQSEDGTEALTYEVPNSVVTIIYSNAKLETGETYTIYTGGSVSNGTQINGLYTSGTYSGGTDSGDSFTINSTVTQIGGEMGPTGEGGAGGLGGPGGN</sequence>
<dbReference type="InterPro" id="IPR025584">
    <property type="entry name" value="Cthe_2159"/>
</dbReference>
<gene>
    <name evidence="2" type="ORF">HPE56_08835</name>
</gene>
<name>A0ABR7UZD0_9FLAO</name>
<feature type="region of interest" description="Disordered" evidence="1">
    <location>
        <begin position="43"/>
        <end position="76"/>
    </location>
</feature>
<protein>
    <submittedName>
        <fullName evidence="2">Carbohydrate-binding domain-containing protein</fullName>
    </submittedName>
</protein>
<comment type="caution">
    <text evidence="2">The sequence shown here is derived from an EMBL/GenBank/DDBJ whole genome shotgun (WGS) entry which is preliminary data.</text>
</comment>
<feature type="region of interest" description="Disordered" evidence="1">
    <location>
        <begin position="528"/>
        <end position="547"/>
    </location>
</feature>
<evidence type="ECO:0000256" key="1">
    <source>
        <dbReference type="SAM" id="MobiDB-lite"/>
    </source>
</evidence>